<feature type="compositionally biased region" description="Basic and acidic residues" evidence="8">
    <location>
        <begin position="1094"/>
        <end position="1108"/>
    </location>
</feature>
<dbReference type="InterPro" id="IPR005801">
    <property type="entry name" value="ADC_synthase"/>
</dbReference>
<organism evidence="11 12">
    <name type="scientific">Ogataea philodendri</name>
    <dbReference type="NCBI Taxonomy" id="1378263"/>
    <lineage>
        <taxon>Eukaryota</taxon>
        <taxon>Fungi</taxon>
        <taxon>Dikarya</taxon>
        <taxon>Ascomycota</taxon>
        <taxon>Saccharomycotina</taxon>
        <taxon>Pichiomycetes</taxon>
        <taxon>Pichiales</taxon>
        <taxon>Pichiaceae</taxon>
        <taxon>Ogataea</taxon>
    </lineage>
</organism>
<name>A0A9P8P8V0_9ASCO</name>
<evidence type="ECO:0000256" key="5">
    <source>
        <dbReference type="ARBA" id="ARBA00022822"/>
    </source>
</evidence>
<dbReference type="Proteomes" id="UP000769157">
    <property type="component" value="Unassembled WGS sequence"/>
</dbReference>
<reference evidence="11" key="1">
    <citation type="journal article" date="2021" name="Open Biol.">
        <title>Shared evolutionary footprints suggest mitochondrial oxidative damage underlies multiple complex I losses in fungi.</title>
        <authorList>
            <person name="Schikora-Tamarit M.A."/>
            <person name="Marcet-Houben M."/>
            <person name="Nosek J."/>
            <person name="Gabaldon T."/>
        </authorList>
    </citation>
    <scope>NUCLEOTIDE SEQUENCE</scope>
    <source>
        <strain evidence="11">CBS6075</strain>
    </source>
</reference>
<proteinExistence type="inferred from homology"/>
<evidence type="ECO:0000313" key="11">
    <source>
        <dbReference type="EMBL" id="KAH3667502.1"/>
    </source>
</evidence>
<dbReference type="EMBL" id="JAEUBE010000183">
    <property type="protein sequence ID" value="KAH3667502.1"/>
    <property type="molecule type" value="Genomic_DNA"/>
</dbReference>
<dbReference type="RefSeq" id="XP_046062314.1">
    <property type="nucleotide sequence ID" value="XM_046204099.1"/>
</dbReference>
<keyword evidence="4" id="KW-0028">Amino-acid biosynthesis</keyword>
<feature type="compositionally biased region" description="Basic residues" evidence="8">
    <location>
        <begin position="879"/>
        <end position="900"/>
    </location>
</feature>
<keyword evidence="5" id="KW-0822">Tryptophan biosynthesis</keyword>
<evidence type="ECO:0000256" key="3">
    <source>
        <dbReference type="ARBA" id="ARBA00012266"/>
    </source>
</evidence>
<dbReference type="OrthoDB" id="1865897at2759"/>
<feature type="compositionally biased region" description="Polar residues" evidence="8">
    <location>
        <begin position="792"/>
        <end position="813"/>
    </location>
</feature>
<feature type="region of interest" description="Disordered" evidence="8">
    <location>
        <begin position="786"/>
        <end position="819"/>
    </location>
</feature>
<feature type="domain" description="Anthranilate synthase component I N-terminal" evidence="10">
    <location>
        <begin position="63"/>
        <end position="178"/>
    </location>
</feature>
<dbReference type="SUPFAM" id="SSF56322">
    <property type="entry name" value="ADC synthase"/>
    <property type="match status" value="1"/>
</dbReference>
<reference evidence="11" key="2">
    <citation type="submission" date="2021-01" db="EMBL/GenBank/DDBJ databases">
        <authorList>
            <person name="Schikora-Tamarit M.A."/>
        </authorList>
    </citation>
    <scope>NUCLEOTIDE SEQUENCE</scope>
    <source>
        <strain evidence="11">CBS6075</strain>
    </source>
</reference>
<dbReference type="Pfam" id="PF00425">
    <property type="entry name" value="Chorismate_bind"/>
    <property type="match status" value="1"/>
</dbReference>
<keyword evidence="12" id="KW-1185">Reference proteome</keyword>
<dbReference type="PANTHER" id="PTHR11236">
    <property type="entry name" value="AMINOBENZOATE/ANTHRANILATE SYNTHASE"/>
    <property type="match status" value="1"/>
</dbReference>
<dbReference type="InterPro" id="IPR019999">
    <property type="entry name" value="Anth_synth_I-like"/>
</dbReference>
<dbReference type="Gene3D" id="3.60.120.10">
    <property type="entry name" value="Anthranilate synthase"/>
    <property type="match status" value="1"/>
</dbReference>
<evidence type="ECO:0000259" key="10">
    <source>
        <dbReference type="Pfam" id="PF04715"/>
    </source>
</evidence>
<evidence type="ECO:0000256" key="4">
    <source>
        <dbReference type="ARBA" id="ARBA00022605"/>
    </source>
</evidence>
<feature type="region of interest" description="Disordered" evidence="8">
    <location>
        <begin position="572"/>
        <end position="617"/>
    </location>
</feature>
<evidence type="ECO:0000313" key="12">
    <source>
        <dbReference type="Proteomes" id="UP000769157"/>
    </source>
</evidence>
<dbReference type="Pfam" id="PF04715">
    <property type="entry name" value="Anth_synt_I_N"/>
    <property type="match status" value="1"/>
</dbReference>
<comment type="similarity">
    <text evidence="2">Belongs to the anthranilate synthase component I family.</text>
</comment>
<dbReference type="AlphaFoldDB" id="A0A9P8P8V0"/>
<keyword evidence="6" id="KW-0057">Aromatic amino acid biosynthesis</keyword>
<accession>A0A9P8P8V0</accession>
<comment type="caution">
    <text evidence="11">The sequence shown here is derived from an EMBL/GenBank/DDBJ whole genome shotgun (WGS) entry which is preliminary data.</text>
</comment>
<dbReference type="GeneID" id="70235118"/>
<dbReference type="InterPro" id="IPR015890">
    <property type="entry name" value="Chorismate_C"/>
</dbReference>
<feature type="region of interest" description="Disordered" evidence="8">
    <location>
        <begin position="1076"/>
        <end position="1112"/>
    </location>
</feature>
<evidence type="ECO:0000259" key="9">
    <source>
        <dbReference type="Pfam" id="PF00425"/>
    </source>
</evidence>
<protein>
    <recommendedName>
        <fullName evidence="3">anthranilate synthase</fullName>
        <ecNumber evidence="3">4.1.3.27</ecNumber>
    </recommendedName>
</protein>
<dbReference type="InterPro" id="IPR005256">
    <property type="entry name" value="Anth_synth_I_PabB"/>
</dbReference>
<evidence type="ECO:0000256" key="6">
    <source>
        <dbReference type="ARBA" id="ARBA00023141"/>
    </source>
</evidence>
<keyword evidence="7" id="KW-0456">Lyase</keyword>
<feature type="region of interest" description="Disordered" evidence="8">
    <location>
        <begin position="869"/>
        <end position="906"/>
    </location>
</feature>
<dbReference type="GO" id="GO:0000162">
    <property type="term" value="P:L-tryptophan biosynthetic process"/>
    <property type="evidence" value="ECO:0007669"/>
    <property type="project" value="UniProtKB-KW"/>
</dbReference>
<sequence>MGSGSIVQPNVDDLVAIIAADKDRYETKDRPNMYPVYSYFSAEYLTPHLAYLKLTRPGDKNAAKSPSFLFESAKNGDQIDRYSFMGTRPRKILTTGPLHGKEEDPLVSLEQELKNTKQAQLPGIPKLSGGAIGYVSYDCIKYFEPRTKRDLKDVLELPEAALMLFDLIVAFDNVYQRFQVINNITIDDNDTEDDIRKKYVAAHEQIKEVKEILTAPEDPLIYPEQPEIVQGQTFTSNVGQDGYEGFVTKLKKHILKGDIIQAVPSQRVARPTSLHPFNIYRHLRTVNPSPYMFYIDYLDFQIVGASPELLVKSDLKDRIVTHPIAGTIRRGKTREEDDELAHTLQSSLKDRAEHVMLVDLARNDVNRVCAPDSTNVDRLLTVERFSHVMHLVSQVSGVLRGDKTRFDAFRSIFPAGTVSGAPKVRAMELIGELEQQKRGVYAGAVGHWSYDGKTMDTCIALRTMVVKQGVAYLQAGGGIVYDSDPYDEYIETMNKMKANNNTIVEAEKIWVEKRHRADYEVLRNRFEFLVTKTEPKYQSQLEVTLKNLHELIGRLEPKIQTMNADQRRRFDEIRTLDFTRPKPRSIPTDSKSSCSRDAHDGKDAGHRRDAQQHPRLPPVALVPVFEELFELGLNLGEHKTPCKNVRQTCHRNQLGHEPLVCNRVCVHCSTVHSQHGLGILPVGFAKIAELGKQTHIVEDGDGNTDDSELTETFQMTTGRLDPADKQNQTGEAHAFGAHDLETFDGTDDNGCCGQYHGYHLKKNDSFSKDLSTKQLRDVCKRLDRELGRVKQQKQPPDNASCYQAHTGESQRGKTQAHVEQGEKNIVLESGSHEFGHWLVVANHHTCSGVETLDHLGVLLDEVAPDVEPVRNNVGQRDHRQSRRERRNGRHVRHSRCKHKNHDPNSHNAGAPEELALFGVEGQVFNYLVKIIFVSDLGRDVAVQNGLDSTNKNTNESKTLHCLDVGDAKHGWGVGKLSLLGVDIVTVNQVAAQNSHLRSKHGFPEIPGSAHLRQDFWEHHRSRKDVRDVGDSNQLVHQRLRDKVGGHHRGGIQTQQVFSVLPVWLTVESQLHSKANVVDDRDSQTKLTQVAQRPDMADDASHSAKENQKTRPAVSLILQNNSGLERTDTAVGCRQNHGD</sequence>
<dbReference type="NCBIfam" id="TIGR00564">
    <property type="entry name" value="trpE_most"/>
    <property type="match status" value="1"/>
</dbReference>
<feature type="domain" description="Chorismate-utilising enzyme C-terminal" evidence="9">
    <location>
        <begin position="241"/>
        <end position="495"/>
    </location>
</feature>
<evidence type="ECO:0000256" key="7">
    <source>
        <dbReference type="ARBA" id="ARBA00023239"/>
    </source>
</evidence>
<feature type="compositionally biased region" description="Basic and acidic residues" evidence="8">
    <location>
        <begin position="594"/>
        <end position="612"/>
    </location>
</feature>
<dbReference type="InterPro" id="IPR006805">
    <property type="entry name" value="Anth_synth_I_N"/>
</dbReference>
<evidence type="ECO:0000256" key="1">
    <source>
        <dbReference type="ARBA" id="ARBA00004873"/>
    </source>
</evidence>
<evidence type="ECO:0000256" key="2">
    <source>
        <dbReference type="ARBA" id="ARBA00009562"/>
    </source>
</evidence>
<dbReference type="EC" id="4.1.3.27" evidence="3"/>
<dbReference type="GO" id="GO:0004049">
    <property type="term" value="F:anthranilate synthase activity"/>
    <property type="evidence" value="ECO:0007669"/>
    <property type="project" value="UniProtKB-EC"/>
</dbReference>
<evidence type="ECO:0000256" key="8">
    <source>
        <dbReference type="SAM" id="MobiDB-lite"/>
    </source>
</evidence>
<comment type="pathway">
    <text evidence="1">Amino-acid biosynthesis; L-tryptophan biosynthesis; L-tryptophan from chorismate: step 1/5.</text>
</comment>
<dbReference type="PRINTS" id="PR00095">
    <property type="entry name" value="ANTSNTHASEI"/>
</dbReference>
<gene>
    <name evidence="11" type="ORF">OGAPHI_003151</name>
</gene>
<dbReference type="PANTHER" id="PTHR11236:SF9">
    <property type="entry name" value="ANTHRANILATE SYNTHASE COMPONENT 1"/>
    <property type="match status" value="1"/>
</dbReference>